<dbReference type="PROSITE" id="PS50893">
    <property type="entry name" value="ABC_TRANSPORTER_2"/>
    <property type="match status" value="1"/>
</dbReference>
<keyword evidence="7 8" id="KW-0472">Membrane</keyword>
<evidence type="ECO:0000256" key="4">
    <source>
        <dbReference type="ARBA" id="ARBA00022741"/>
    </source>
</evidence>
<evidence type="ECO:0000259" key="9">
    <source>
        <dbReference type="PROSITE" id="PS50893"/>
    </source>
</evidence>
<dbReference type="PROSITE" id="PS00211">
    <property type="entry name" value="ABC_TRANSPORTER_1"/>
    <property type="match status" value="1"/>
</dbReference>
<proteinExistence type="predicted"/>
<keyword evidence="4" id="KW-0547">Nucleotide-binding</keyword>
<dbReference type="InterPro" id="IPR050166">
    <property type="entry name" value="ABC_transporter_ATP-bind"/>
</dbReference>
<dbReference type="InterPro" id="IPR003439">
    <property type="entry name" value="ABC_transporter-like_ATP-bd"/>
</dbReference>
<keyword evidence="6 8" id="KW-1133">Transmembrane helix</keyword>
<dbReference type="AlphaFoldDB" id="A0A3N5C569"/>
<evidence type="ECO:0000313" key="10">
    <source>
        <dbReference type="EMBL" id="RPF57428.1"/>
    </source>
</evidence>
<reference evidence="10 11" key="1">
    <citation type="submission" date="2018-11" db="EMBL/GenBank/DDBJ databases">
        <title>Genomic Encyclopedia of Type Strains, Phase IV (KMG-IV): sequencing the most valuable type-strain genomes for metagenomic binning, comparative biology and taxonomic classification.</title>
        <authorList>
            <person name="Goeker M."/>
        </authorList>
    </citation>
    <scope>NUCLEOTIDE SEQUENCE [LARGE SCALE GENOMIC DNA]</scope>
    <source>
        <strain evidence="10 11">DSM 29158</strain>
    </source>
</reference>
<comment type="caution">
    <text evidence="10">The sequence shown here is derived from an EMBL/GenBank/DDBJ whole genome shotgun (WGS) entry which is preliminary data.</text>
</comment>
<dbReference type="PROSITE" id="PS00675">
    <property type="entry name" value="SIGMA54_INTERACT_1"/>
    <property type="match status" value="1"/>
</dbReference>
<dbReference type="PANTHER" id="PTHR42788:SF13">
    <property type="entry name" value="ALIPHATIC SULFONATES IMPORT ATP-BINDING PROTEIN SSUB"/>
    <property type="match status" value="1"/>
</dbReference>
<dbReference type="SUPFAM" id="SSF90123">
    <property type="entry name" value="ABC transporter transmembrane region"/>
    <property type="match status" value="1"/>
</dbReference>
<dbReference type="EMBL" id="RKRK01000002">
    <property type="protein sequence ID" value="RPF57428.1"/>
    <property type="molecule type" value="Genomic_DNA"/>
</dbReference>
<protein>
    <submittedName>
        <fullName evidence="10">ABC-type transport system involved in cytochrome bd biosynthesis fused ATPase/permease subunit</fullName>
    </submittedName>
</protein>
<feature type="transmembrane region" description="Helical" evidence="8">
    <location>
        <begin position="252"/>
        <end position="270"/>
    </location>
</feature>
<dbReference type="GO" id="GO:0016887">
    <property type="term" value="F:ATP hydrolysis activity"/>
    <property type="evidence" value="ECO:0007669"/>
    <property type="project" value="InterPro"/>
</dbReference>
<dbReference type="InterPro" id="IPR027417">
    <property type="entry name" value="P-loop_NTPase"/>
</dbReference>
<keyword evidence="5" id="KW-0067">ATP-binding</keyword>
<feature type="transmembrane region" description="Helical" evidence="8">
    <location>
        <begin position="35"/>
        <end position="53"/>
    </location>
</feature>
<keyword evidence="2" id="KW-0813">Transport</keyword>
<organism evidence="10 11">
    <name type="scientific">Abyssicoccus albus</name>
    <dbReference type="NCBI Taxonomy" id="1817405"/>
    <lineage>
        <taxon>Bacteria</taxon>
        <taxon>Bacillati</taxon>
        <taxon>Bacillota</taxon>
        <taxon>Bacilli</taxon>
        <taxon>Bacillales</taxon>
        <taxon>Abyssicoccaceae</taxon>
    </lineage>
</organism>
<feature type="transmembrane region" description="Helical" evidence="8">
    <location>
        <begin position="226"/>
        <end position="246"/>
    </location>
</feature>
<evidence type="ECO:0000313" key="11">
    <source>
        <dbReference type="Proteomes" id="UP000277108"/>
    </source>
</evidence>
<dbReference type="InterPro" id="IPR036640">
    <property type="entry name" value="ABC1_TM_sf"/>
</dbReference>
<dbReference type="SUPFAM" id="SSF52540">
    <property type="entry name" value="P-loop containing nucleoside triphosphate hydrolases"/>
    <property type="match status" value="1"/>
</dbReference>
<dbReference type="OrthoDB" id="9802264at2"/>
<gene>
    <name evidence="10" type="ORF">EDD62_0046</name>
</gene>
<dbReference type="Proteomes" id="UP000277108">
    <property type="component" value="Unassembled WGS sequence"/>
</dbReference>
<dbReference type="GO" id="GO:0005524">
    <property type="term" value="F:ATP binding"/>
    <property type="evidence" value="ECO:0007669"/>
    <property type="project" value="UniProtKB-KW"/>
</dbReference>
<comment type="subcellular location">
    <subcellularLocation>
        <location evidence="1">Cell membrane</location>
        <topology evidence="1">Multi-pass membrane protein</topology>
    </subcellularLocation>
</comment>
<dbReference type="Gene3D" id="3.40.50.300">
    <property type="entry name" value="P-loop containing nucleotide triphosphate hydrolases"/>
    <property type="match status" value="1"/>
</dbReference>
<feature type="transmembrane region" description="Helical" evidence="8">
    <location>
        <begin position="7"/>
        <end position="29"/>
    </location>
</feature>
<dbReference type="Pfam" id="PF00005">
    <property type="entry name" value="ABC_tran"/>
    <property type="match status" value="1"/>
</dbReference>
<keyword evidence="3 8" id="KW-0812">Transmembrane</keyword>
<accession>A0A3N5C569</accession>
<dbReference type="InterPro" id="IPR003593">
    <property type="entry name" value="AAA+_ATPase"/>
</dbReference>
<sequence>MMNKMGLFMGVISQTVNFLLFGLSGYLIVQGAIGVPLYALISMIVVVKLFGLVKATTHYIERLTTHKITLNDVSHLRLERIQHMISKLPTINMLHNKSSYIDYAIESLELKQSKHIEGIHPRNIVLITQLLLIVVLLIISIEIGLVITIAFIVIKSILFGSQKIIQRLEKRKNNQFKKYKANLDEWHRVKLNLQSHSYETQFLSQLQKVREMYESLSFLFEFVCKIIKLICITIYILSIALVIYLIESKLDAAITALIILVLVTFIDSLIQWIDAEIKLMTISNVDDFNIEQFTFRNTNDIHENIYVGKFMDNNHLDESDLNELVGLVRNDNLNGNGQFNHSVISIQSLRYLLPDGRLLFDQISFKAFPGQYILVKGDSGSGKSTLIRIFSGLTQIQSGEINIDRNKVHSTVDYPYFESGTIMYNLKLVNPNINIEQLNYYMLMLNIKLSLDKELSMNGMNISGGERRKIQLLRALLSNQKILILDEPFRSLDQVTVEKLHHALREQATKFNKTIVIFEHQSLDEALFDSLYQLFNGHLYVLGHDIGNNHINDYHRK</sequence>
<evidence type="ECO:0000256" key="1">
    <source>
        <dbReference type="ARBA" id="ARBA00004651"/>
    </source>
</evidence>
<keyword evidence="11" id="KW-1185">Reference proteome</keyword>
<evidence type="ECO:0000256" key="3">
    <source>
        <dbReference type="ARBA" id="ARBA00022692"/>
    </source>
</evidence>
<dbReference type="CDD" id="cd00267">
    <property type="entry name" value="ABC_ATPase"/>
    <property type="match status" value="1"/>
</dbReference>
<evidence type="ECO:0000256" key="8">
    <source>
        <dbReference type="SAM" id="Phobius"/>
    </source>
</evidence>
<dbReference type="InterPro" id="IPR017871">
    <property type="entry name" value="ABC_transporter-like_CS"/>
</dbReference>
<name>A0A3N5C569_9BACL</name>
<dbReference type="SMART" id="SM00382">
    <property type="entry name" value="AAA"/>
    <property type="match status" value="1"/>
</dbReference>
<dbReference type="PANTHER" id="PTHR42788">
    <property type="entry name" value="TAURINE IMPORT ATP-BINDING PROTEIN-RELATED"/>
    <property type="match status" value="1"/>
</dbReference>
<evidence type="ECO:0000256" key="2">
    <source>
        <dbReference type="ARBA" id="ARBA00022448"/>
    </source>
</evidence>
<evidence type="ECO:0000256" key="6">
    <source>
        <dbReference type="ARBA" id="ARBA00022989"/>
    </source>
</evidence>
<evidence type="ECO:0000256" key="7">
    <source>
        <dbReference type="ARBA" id="ARBA00023136"/>
    </source>
</evidence>
<evidence type="ECO:0000256" key="5">
    <source>
        <dbReference type="ARBA" id="ARBA00022840"/>
    </source>
</evidence>
<feature type="domain" description="ABC transporter" evidence="9">
    <location>
        <begin position="344"/>
        <end position="555"/>
    </location>
</feature>
<dbReference type="InterPro" id="IPR025662">
    <property type="entry name" value="Sigma_54_int_dom_ATP-bd_1"/>
</dbReference>
<dbReference type="GO" id="GO:0005886">
    <property type="term" value="C:plasma membrane"/>
    <property type="evidence" value="ECO:0007669"/>
    <property type="project" value="UniProtKB-SubCell"/>
</dbReference>